<name>A0AAP9U909_KLEAE</name>
<gene>
    <name evidence="3" type="ORF">HV331_25675</name>
</gene>
<dbReference type="Proteomes" id="UP000514462">
    <property type="component" value="Plasmid pRHBSTW-00938_2"/>
</dbReference>
<dbReference type="Pfam" id="PF01464">
    <property type="entry name" value="SLT"/>
    <property type="match status" value="1"/>
</dbReference>
<dbReference type="RefSeq" id="WP_182015679.1">
    <property type="nucleotide sequence ID" value="NZ_CP055905.1"/>
</dbReference>
<feature type="domain" description="Transglycosylase SLT" evidence="2">
    <location>
        <begin position="37"/>
        <end position="156"/>
    </location>
</feature>
<dbReference type="Gene3D" id="1.10.530.10">
    <property type="match status" value="1"/>
</dbReference>
<dbReference type="EMBL" id="CP055905">
    <property type="protein sequence ID" value="QMR42907.1"/>
    <property type="molecule type" value="Genomic_DNA"/>
</dbReference>
<protein>
    <submittedName>
        <fullName evidence="3">Transglycosylase SLT domain-containing protein</fullName>
    </submittedName>
</protein>
<dbReference type="AlphaFoldDB" id="A0AAP9U909"/>
<dbReference type="SUPFAM" id="SSF53955">
    <property type="entry name" value="Lysozyme-like"/>
    <property type="match status" value="1"/>
</dbReference>
<sequence length="205" mass="22608">MANRGILMFCLMAALSGSGTATASSRQPVPTGYRKVALAHGVPPASLYAVALTESSRKLPRGVRPWPWTINVAGKGYRYATRLEAWSALQQFMKRHPLKRIDVGVAQVNLGWNGRRFRSTWEAFDPYTNLNVAATILRECRDSTGDWLTAAGCYHHPAGGKPAARYRAMVRRNLARLSVIPTSASPPVSVADARFIWVEPERSTQ</sequence>
<accession>A0AAP9U909</accession>
<keyword evidence="1" id="KW-0732">Signal</keyword>
<dbReference type="InterPro" id="IPR008258">
    <property type="entry name" value="Transglycosylase_SLT_dom_1"/>
</dbReference>
<organism evidence="3 4">
    <name type="scientific">Klebsiella aerogenes</name>
    <name type="common">Enterobacter aerogenes</name>
    <dbReference type="NCBI Taxonomy" id="548"/>
    <lineage>
        <taxon>Bacteria</taxon>
        <taxon>Pseudomonadati</taxon>
        <taxon>Pseudomonadota</taxon>
        <taxon>Gammaproteobacteria</taxon>
        <taxon>Enterobacterales</taxon>
        <taxon>Enterobacteriaceae</taxon>
        <taxon>Klebsiella/Raoultella group</taxon>
        <taxon>Klebsiella</taxon>
    </lineage>
</organism>
<evidence type="ECO:0000256" key="1">
    <source>
        <dbReference type="SAM" id="SignalP"/>
    </source>
</evidence>
<proteinExistence type="predicted"/>
<evidence type="ECO:0000313" key="4">
    <source>
        <dbReference type="Proteomes" id="UP000514462"/>
    </source>
</evidence>
<reference evidence="4" key="1">
    <citation type="submission" date="2020-06" db="EMBL/GenBank/DDBJ databases">
        <title>REHAB project genomes.</title>
        <authorList>
            <person name="Shaw L.P."/>
        </authorList>
    </citation>
    <scope>NUCLEOTIDE SEQUENCE [LARGE SCALE GENOMIC DNA]</scope>
    <source>
        <strain evidence="4">RHBSTW-00938</strain>
        <plasmid evidence="4">prhbstw-00938_2</plasmid>
    </source>
</reference>
<feature type="chain" id="PRO_5042930531" evidence="1">
    <location>
        <begin position="24"/>
        <end position="205"/>
    </location>
</feature>
<dbReference type="InterPro" id="IPR023346">
    <property type="entry name" value="Lysozyme-like_dom_sf"/>
</dbReference>
<evidence type="ECO:0000259" key="2">
    <source>
        <dbReference type="Pfam" id="PF01464"/>
    </source>
</evidence>
<keyword evidence="3" id="KW-0614">Plasmid</keyword>
<evidence type="ECO:0000313" key="3">
    <source>
        <dbReference type="EMBL" id="QMR42907.1"/>
    </source>
</evidence>
<geneLocation type="plasmid" evidence="4">
    <name>prhbstw-00938_2</name>
</geneLocation>
<feature type="signal peptide" evidence="1">
    <location>
        <begin position="1"/>
        <end position="23"/>
    </location>
</feature>